<dbReference type="OrthoDB" id="432234at2759"/>
<evidence type="ECO:0000259" key="13">
    <source>
        <dbReference type="SMART" id="SM00382"/>
    </source>
</evidence>
<evidence type="ECO:0000313" key="15">
    <source>
        <dbReference type="Proteomes" id="UP000398389"/>
    </source>
</evidence>
<comment type="subunit">
    <text evidence="10">Monomer.</text>
</comment>
<dbReference type="CDD" id="cd18037">
    <property type="entry name" value="DEXSc_Pif1_like"/>
    <property type="match status" value="1"/>
</dbReference>
<feature type="compositionally biased region" description="Acidic residues" evidence="12">
    <location>
        <begin position="48"/>
        <end position="57"/>
    </location>
</feature>
<evidence type="ECO:0000256" key="5">
    <source>
        <dbReference type="ARBA" id="ARBA00022840"/>
    </source>
</evidence>
<reference evidence="14 15" key="1">
    <citation type="submission" date="2019-09" db="EMBL/GenBank/DDBJ databases">
        <authorList>
            <person name="Brejova B."/>
        </authorList>
    </citation>
    <scope>NUCLEOTIDE SEQUENCE [LARGE SCALE GENOMIC DNA]</scope>
</reference>
<dbReference type="EC" id="5.6.2.3" evidence="10"/>
<dbReference type="GO" id="GO:0005524">
    <property type="term" value="F:ATP binding"/>
    <property type="evidence" value="ECO:0007669"/>
    <property type="project" value="UniProtKB-UniRule"/>
</dbReference>
<evidence type="ECO:0000256" key="11">
    <source>
        <dbReference type="SAM" id="Coils"/>
    </source>
</evidence>
<dbReference type="GO" id="GO:0006281">
    <property type="term" value="P:DNA repair"/>
    <property type="evidence" value="ECO:0007669"/>
    <property type="project" value="UniProtKB-UniRule"/>
</dbReference>
<dbReference type="GO" id="GO:0006310">
    <property type="term" value="P:DNA recombination"/>
    <property type="evidence" value="ECO:0007669"/>
    <property type="project" value="UniProtKB-UniRule"/>
</dbReference>
<evidence type="ECO:0000256" key="4">
    <source>
        <dbReference type="ARBA" id="ARBA00022806"/>
    </source>
</evidence>
<dbReference type="CDD" id="cd18809">
    <property type="entry name" value="SF1_C_RecD"/>
    <property type="match status" value="1"/>
</dbReference>
<dbReference type="SUPFAM" id="SSF52540">
    <property type="entry name" value="P-loop containing nucleoside triphosphate hydrolases"/>
    <property type="match status" value="2"/>
</dbReference>
<keyword evidence="6 10" id="KW-0238">DNA-binding</keyword>
<keyword evidence="11" id="KW-0175">Coiled coil</keyword>
<dbReference type="Proteomes" id="UP000398389">
    <property type="component" value="Unassembled WGS sequence"/>
</dbReference>
<dbReference type="PANTHER" id="PTHR47642">
    <property type="entry name" value="ATP-DEPENDENT DNA HELICASE"/>
    <property type="match status" value="1"/>
</dbReference>
<evidence type="ECO:0000256" key="3">
    <source>
        <dbReference type="ARBA" id="ARBA00022801"/>
    </source>
</evidence>
<feature type="coiled-coil region" evidence="11">
    <location>
        <begin position="670"/>
        <end position="699"/>
    </location>
</feature>
<gene>
    <name evidence="10" type="primary">PIF1</name>
    <name evidence="14" type="ORF">SAPINGB_P002418</name>
</gene>
<dbReference type="InterPro" id="IPR027417">
    <property type="entry name" value="P-loop_NTPase"/>
</dbReference>
<keyword evidence="7 10" id="KW-0234">DNA repair</keyword>
<evidence type="ECO:0000256" key="9">
    <source>
        <dbReference type="ARBA" id="ARBA00023242"/>
    </source>
</evidence>
<dbReference type="GO" id="GO:0016887">
    <property type="term" value="F:ATP hydrolysis activity"/>
    <property type="evidence" value="ECO:0007669"/>
    <property type="project" value="RHEA"/>
</dbReference>
<evidence type="ECO:0000256" key="1">
    <source>
        <dbReference type="ARBA" id="ARBA00022741"/>
    </source>
</evidence>
<evidence type="ECO:0000256" key="6">
    <source>
        <dbReference type="ARBA" id="ARBA00023125"/>
    </source>
</evidence>
<dbReference type="GO" id="GO:0005739">
    <property type="term" value="C:mitochondrion"/>
    <property type="evidence" value="ECO:0007669"/>
    <property type="project" value="UniProtKB-SubCell"/>
</dbReference>
<name>A0A5E8BJL0_9ASCO</name>
<dbReference type="EMBL" id="CABVLU010000002">
    <property type="protein sequence ID" value="VVT49737.1"/>
    <property type="molecule type" value="Genomic_DNA"/>
</dbReference>
<dbReference type="Pfam" id="PF05970">
    <property type="entry name" value="PIF1"/>
    <property type="match status" value="1"/>
</dbReference>
<dbReference type="GO" id="GO:0043139">
    <property type="term" value="F:5'-3' DNA helicase activity"/>
    <property type="evidence" value="ECO:0007669"/>
    <property type="project" value="UniProtKB-UniRule"/>
</dbReference>
<evidence type="ECO:0000256" key="2">
    <source>
        <dbReference type="ARBA" id="ARBA00022763"/>
    </source>
</evidence>
<dbReference type="SMART" id="SM00382">
    <property type="entry name" value="AAA"/>
    <property type="match status" value="1"/>
</dbReference>
<dbReference type="PANTHER" id="PTHR47642:SF5">
    <property type="entry name" value="ATP-DEPENDENT DNA HELICASE"/>
    <property type="match status" value="1"/>
</dbReference>
<dbReference type="GO" id="GO:0000723">
    <property type="term" value="P:telomere maintenance"/>
    <property type="evidence" value="ECO:0007669"/>
    <property type="project" value="InterPro"/>
</dbReference>
<comment type="catalytic activity">
    <reaction evidence="10">
        <text>ATP + H2O = ADP + phosphate + H(+)</text>
        <dbReference type="Rhea" id="RHEA:13065"/>
        <dbReference type="ChEBI" id="CHEBI:15377"/>
        <dbReference type="ChEBI" id="CHEBI:15378"/>
        <dbReference type="ChEBI" id="CHEBI:30616"/>
        <dbReference type="ChEBI" id="CHEBI:43474"/>
        <dbReference type="ChEBI" id="CHEBI:456216"/>
        <dbReference type="EC" id="5.6.2.3"/>
    </reaction>
</comment>
<keyword evidence="9 10" id="KW-0539">Nucleus</keyword>
<proteinExistence type="inferred from homology"/>
<keyword evidence="10" id="KW-0233">DNA recombination</keyword>
<keyword evidence="1 10" id="KW-0547">Nucleotide-binding</keyword>
<comment type="cofactor">
    <cofactor evidence="10">
        <name>Mg(2+)</name>
        <dbReference type="ChEBI" id="CHEBI:18420"/>
    </cofactor>
</comment>
<dbReference type="AlphaFoldDB" id="A0A5E8BJL0"/>
<feature type="region of interest" description="Disordered" evidence="12">
    <location>
        <begin position="1"/>
        <end position="77"/>
    </location>
</feature>
<comment type="similarity">
    <text evidence="10">Belongs to the helicase family. PIF1 subfamily.</text>
</comment>
<keyword evidence="8 10" id="KW-0413">Isomerase</keyword>
<dbReference type="InterPro" id="IPR003593">
    <property type="entry name" value="AAA+_ATPase"/>
</dbReference>
<feature type="compositionally biased region" description="Polar residues" evidence="12">
    <location>
        <begin position="61"/>
        <end position="77"/>
    </location>
</feature>
<dbReference type="GO" id="GO:0005634">
    <property type="term" value="C:nucleus"/>
    <property type="evidence" value="ECO:0007669"/>
    <property type="project" value="UniProtKB-SubCell"/>
</dbReference>
<dbReference type="InterPro" id="IPR010285">
    <property type="entry name" value="DNA_helicase_pif1-like_DEAD"/>
</dbReference>
<protein>
    <recommendedName>
        <fullName evidence="10">ATP-dependent DNA helicase PIF1</fullName>
        <ecNumber evidence="10">5.6.2.3</ecNumber>
    </recommendedName>
    <alternativeName>
        <fullName evidence="10">DNA 5'-3' helicase PIF1</fullName>
    </alternativeName>
    <alternativeName>
        <fullName evidence="10">DNA repair and recombination helicase PIF1</fullName>
    </alternativeName>
</protein>
<keyword evidence="15" id="KW-1185">Reference proteome</keyword>
<keyword evidence="2 10" id="KW-0227">DNA damage</keyword>
<keyword evidence="10" id="KW-0496">Mitochondrion</keyword>
<evidence type="ECO:0000256" key="10">
    <source>
        <dbReference type="HAMAP-Rule" id="MF_03176"/>
    </source>
</evidence>
<comment type="subcellular location">
    <subcellularLocation>
        <location evidence="10">Nucleus</location>
    </subcellularLocation>
    <subcellularLocation>
        <location evidence="10">Mitochondrion</location>
    </subcellularLocation>
</comment>
<feature type="binding site" evidence="10">
    <location>
        <begin position="164"/>
        <end position="171"/>
    </location>
    <ligand>
        <name>ATP</name>
        <dbReference type="ChEBI" id="CHEBI:30616"/>
    </ligand>
</feature>
<dbReference type="GO" id="GO:0003677">
    <property type="term" value="F:DNA binding"/>
    <property type="evidence" value="ECO:0007669"/>
    <property type="project" value="UniProtKB-KW"/>
</dbReference>
<dbReference type="InterPro" id="IPR048293">
    <property type="entry name" value="PIF1_RRM3_pfh1"/>
</dbReference>
<dbReference type="HAMAP" id="MF_03176">
    <property type="entry name" value="PIF1"/>
    <property type="match status" value="1"/>
</dbReference>
<evidence type="ECO:0000313" key="14">
    <source>
        <dbReference type="EMBL" id="VVT49737.1"/>
    </source>
</evidence>
<accession>A0A5E8BJL0</accession>
<feature type="domain" description="AAA+ ATPase" evidence="13">
    <location>
        <begin position="156"/>
        <end position="464"/>
    </location>
</feature>
<organism evidence="14 15">
    <name type="scientific">Magnusiomyces paraingens</name>
    <dbReference type="NCBI Taxonomy" id="2606893"/>
    <lineage>
        <taxon>Eukaryota</taxon>
        <taxon>Fungi</taxon>
        <taxon>Dikarya</taxon>
        <taxon>Ascomycota</taxon>
        <taxon>Saccharomycotina</taxon>
        <taxon>Dipodascomycetes</taxon>
        <taxon>Dipodascales</taxon>
        <taxon>Dipodascaceae</taxon>
        <taxon>Magnusiomyces</taxon>
    </lineage>
</organism>
<keyword evidence="4 10" id="KW-0347">Helicase</keyword>
<keyword evidence="3 10" id="KW-0378">Hydrolase</keyword>
<sequence>MSSQPNGNPNGYQKNVLKKNSYQSTLNFQSRPPKNGHLSSKIHKTEPTDDSSDDDLVEISYSKTPHPNNQAKSNYNYNPPIVKQQVHQTTFKSPSNSQPKRKLSFPESFNQIDQFSNDEFLQPKSSQTIHSPAHKNVDKSIRLSKEQQLVIDIALQGYSLFYTGAAGTGKSLLLRSLIARLESMNKSVAVTSSTGMAAVNIGGITLHSFAGVGLAKEDAKELLKKIRKNDATCQRWKSTSILVIDEVSMVDAALFTKLEYIARSIRKDQNPFGGIQVICTGDFFQLPPVPDKYMPENGNAFISKPRVYCFESEAWRQTIKRCIVLQQVFRQKGDDEFIEILNSMRLGQLTDKMNARLKSLDRPVAYKDGILPTMLYATRNRVQQYNFKQLAELSGKRYVYLSADSMPYYVPPGKAAQINKQLDEIVGKQIELRKNCQVMLIRNINDSRLANGILGRIIGFLTEDGFEKVCSEAVKRDINKTSLQFQQLVHNYQAEEETKYNKGNSEIRVQCTKVVDKKDPLPVIDFSLDTLGSTHLIYHLKPFEASINIGGKPGKSDDNFRTIEDNPTSDPSELDFEEDKEHLKASRIQVPLIYAWAMSIHKSQGQTLPRVRVDLANIFENGHAYVAISRATSTKSLEVLNYNPTKVTVDPKVVAFYRKLESVAAKISPEEEKQHRIQQEKLELEQKEQQEKHEEQIKRRKLEYFQKKKEHEDLIRKQREKMRNMHVMEKKQNSIPTTQYQVVDIDSDSSVEILD</sequence>
<dbReference type="InterPro" id="IPR051055">
    <property type="entry name" value="PIF1_helicase"/>
</dbReference>
<feature type="compositionally biased region" description="Polar residues" evidence="12">
    <location>
        <begin position="1"/>
        <end position="32"/>
    </location>
</feature>
<dbReference type="Gene3D" id="3.40.50.300">
    <property type="entry name" value="P-loop containing nucleotide triphosphate hydrolases"/>
    <property type="match status" value="2"/>
</dbReference>
<evidence type="ECO:0000256" key="8">
    <source>
        <dbReference type="ARBA" id="ARBA00023235"/>
    </source>
</evidence>
<evidence type="ECO:0000256" key="7">
    <source>
        <dbReference type="ARBA" id="ARBA00023204"/>
    </source>
</evidence>
<evidence type="ECO:0000256" key="12">
    <source>
        <dbReference type="SAM" id="MobiDB-lite"/>
    </source>
</evidence>
<keyword evidence="5 10" id="KW-0067">ATP-binding</keyword>
<comment type="caution">
    <text evidence="10">Lacks conserved residue(s) required for the propagation of feature annotation.</text>
</comment>
<comment type="function">
    <text evidence="10">DNA-dependent ATPase and 5'-3' DNA helicase required for the maintenance of both mitochondrial and nuclear genome stability.</text>
</comment>